<dbReference type="Pfam" id="PF02259">
    <property type="entry name" value="FAT"/>
    <property type="match status" value="1"/>
</dbReference>
<dbReference type="CDD" id="cd05163">
    <property type="entry name" value="PIKK_TRRAP"/>
    <property type="match status" value="1"/>
</dbReference>
<keyword evidence="5" id="KW-1185">Reference proteome</keyword>
<dbReference type="STRING" id="71717.A0A4Y7RKE6"/>
<feature type="region of interest" description="Disordered" evidence="1">
    <location>
        <begin position="373"/>
        <end position="425"/>
    </location>
</feature>
<feature type="domain" description="PI3K/PI4K catalytic" evidence="2">
    <location>
        <begin position="559"/>
        <end position="892"/>
    </location>
</feature>
<dbReference type="OrthoDB" id="5570127at2759"/>
<organism evidence="4 5">
    <name type="scientific">Coprinellus micaceus</name>
    <name type="common">Glistening ink-cap mushroom</name>
    <name type="synonym">Coprinus micaceus</name>
    <dbReference type="NCBI Taxonomy" id="71717"/>
    <lineage>
        <taxon>Eukaryota</taxon>
        <taxon>Fungi</taxon>
        <taxon>Dikarya</taxon>
        <taxon>Basidiomycota</taxon>
        <taxon>Agaricomycotina</taxon>
        <taxon>Agaricomycetes</taxon>
        <taxon>Agaricomycetidae</taxon>
        <taxon>Agaricales</taxon>
        <taxon>Agaricineae</taxon>
        <taxon>Psathyrellaceae</taxon>
        <taxon>Coprinellus</taxon>
    </lineage>
</organism>
<dbReference type="InterPro" id="IPR011009">
    <property type="entry name" value="Kinase-like_dom_sf"/>
</dbReference>
<feature type="compositionally biased region" description="Pro residues" evidence="1">
    <location>
        <begin position="387"/>
        <end position="402"/>
    </location>
</feature>
<dbReference type="GO" id="GO:0000124">
    <property type="term" value="C:SAGA complex"/>
    <property type="evidence" value="ECO:0007669"/>
    <property type="project" value="TreeGrafter"/>
</dbReference>
<dbReference type="PANTHER" id="PTHR11139">
    <property type="entry name" value="ATAXIA TELANGIECTASIA MUTATED ATM -RELATED"/>
    <property type="match status" value="1"/>
</dbReference>
<dbReference type="Pfam" id="PF00454">
    <property type="entry name" value="PI3_PI4_kinase"/>
    <property type="match status" value="1"/>
</dbReference>
<dbReference type="PROSITE" id="PS50290">
    <property type="entry name" value="PI3_4_KINASE_3"/>
    <property type="match status" value="1"/>
</dbReference>
<proteinExistence type="predicted"/>
<dbReference type="PANTHER" id="PTHR11139:SF1">
    <property type="entry name" value="TRANSFORMATION_TRANSCRIPTION DOMAIN-ASSOCIATED PROTEIN"/>
    <property type="match status" value="1"/>
</dbReference>
<evidence type="ECO:0000313" key="5">
    <source>
        <dbReference type="Proteomes" id="UP000298030"/>
    </source>
</evidence>
<dbReference type="GO" id="GO:0005634">
    <property type="term" value="C:nucleus"/>
    <property type="evidence" value="ECO:0007669"/>
    <property type="project" value="TreeGrafter"/>
</dbReference>
<dbReference type="SMART" id="SM00146">
    <property type="entry name" value="PI3Kc"/>
    <property type="match status" value="1"/>
</dbReference>
<reference evidence="4 5" key="1">
    <citation type="journal article" date="2019" name="Nat. Ecol. Evol.">
        <title>Megaphylogeny resolves global patterns of mushroom evolution.</title>
        <authorList>
            <person name="Varga T."/>
            <person name="Krizsan K."/>
            <person name="Foldi C."/>
            <person name="Dima B."/>
            <person name="Sanchez-Garcia M."/>
            <person name="Sanchez-Ramirez S."/>
            <person name="Szollosi G.J."/>
            <person name="Szarkandi J.G."/>
            <person name="Papp V."/>
            <person name="Albert L."/>
            <person name="Andreopoulos W."/>
            <person name="Angelini C."/>
            <person name="Antonin V."/>
            <person name="Barry K.W."/>
            <person name="Bougher N.L."/>
            <person name="Buchanan P."/>
            <person name="Buyck B."/>
            <person name="Bense V."/>
            <person name="Catcheside P."/>
            <person name="Chovatia M."/>
            <person name="Cooper J."/>
            <person name="Damon W."/>
            <person name="Desjardin D."/>
            <person name="Finy P."/>
            <person name="Geml J."/>
            <person name="Haridas S."/>
            <person name="Hughes K."/>
            <person name="Justo A."/>
            <person name="Karasinski D."/>
            <person name="Kautmanova I."/>
            <person name="Kiss B."/>
            <person name="Kocsube S."/>
            <person name="Kotiranta H."/>
            <person name="LaButti K.M."/>
            <person name="Lechner B.E."/>
            <person name="Liimatainen K."/>
            <person name="Lipzen A."/>
            <person name="Lukacs Z."/>
            <person name="Mihaltcheva S."/>
            <person name="Morgado L.N."/>
            <person name="Niskanen T."/>
            <person name="Noordeloos M.E."/>
            <person name="Ohm R.A."/>
            <person name="Ortiz-Santana B."/>
            <person name="Ovrebo C."/>
            <person name="Racz N."/>
            <person name="Riley R."/>
            <person name="Savchenko A."/>
            <person name="Shiryaev A."/>
            <person name="Soop K."/>
            <person name="Spirin V."/>
            <person name="Szebenyi C."/>
            <person name="Tomsovsky M."/>
            <person name="Tulloss R.E."/>
            <person name="Uehling J."/>
            <person name="Grigoriev I.V."/>
            <person name="Vagvolgyi C."/>
            <person name="Papp T."/>
            <person name="Martin F.M."/>
            <person name="Miettinen O."/>
            <person name="Hibbett D.S."/>
            <person name="Nagy L.G."/>
        </authorList>
    </citation>
    <scope>NUCLEOTIDE SEQUENCE [LARGE SCALE GENOMIC DNA]</scope>
    <source>
        <strain evidence="4 5">FP101781</strain>
    </source>
</reference>
<dbReference type="SUPFAM" id="SSF56112">
    <property type="entry name" value="Protein kinase-like (PK-like)"/>
    <property type="match status" value="1"/>
</dbReference>
<evidence type="ECO:0000259" key="3">
    <source>
        <dbReference type="PROSITE" id="PS51189"/>
    </source>
</evidence>
<dbReference type="PROSITE" id="PS51189">
    <property type="entry name" value="FAT"/>
    <property type="match status" value="1"/>
</dbReference>
<feature type="compositionally biased region" description="Basic and acidic residues" evidence="1">
    <location>
        <begin position="416"/>
        <end position="425"/>
    </location>
</feature>
<dbReference type="Proteomes" id="UP000298030">
    <property type="component" value="Unassembled WGS sequence"/>
</dbReference>
<dbReference type="AlphaFoldDB" id="A0A4Y7RKE6"/>
<dbReference type="GO" id="GO:0035267">
    <property type="term" value="C:NuA4 histone acetyltransferase complex"/>
    <property type="evidence" value="ECO:0007669"/>
    <property type="project" value="TreeGrafter"/>
</dbReference>
<sequence>MPAAVEKNVDFTRYLEDAMQLSLRKWTGLPQHFSIAHIPLLQHFQQFVELQEAVQIFGSLSQTTAQNLEKKSSELKMVLQADLVAWRQNVFNAINQAYMPLIGGANQPGANGSANTNTYGYRGYHETAWIINRFAHVARKHGLLDVCHTFLTKIYTLPNIEISEAFLKLREQAKCHYQKPADYNVGLDVINNTNLMFFTNAQKAEFHTLKAMFFAKAQPQRGCQLRLRVFKSDPVNADFSSAANAVSCYMQAAGLYKCAKSRPLLGRVLWLLSVDDPQGLVGRAFDNYKGDAAFWYWITFIPHLIISLQHREAKHARFILQSLAKHYPQAVFYQLRTHREEMVLARRQYMLRAQTQAAMQAEAAKRANAETNGDVTMADGTTDGNAPNPPQPQVLPEFPPGFPSSSLRAHRGNHASPEDSFKPSPEEDVYRNICMLMQDAIQNFIIRVNAQEDDGALNANTTNMLSRMVANMPLFIRKEYEDDFIASKPSHSQYLTRLQTWREKFEKQIDARPQFQPLAMLSHYLTEFQYSKVDEIEVPGQYNEERDSGQSFVRIAKYAPKFETVRSNGSCWKRFTLYGHDHSRTSFIVQIPPHRHARREERLVQLLRTFNGALNRKKESRRRNLNFHLPAIITCSPTARLFQIDASYVSLNDIYDLHCEEFGISKEEPILFCGEKVKTVLRGFREYPPRQLTKTEYITLKKDIFEEINSKMVPDTIITNYMVRTMDGPVELWRMRKQFTSQLAGSGFLTYVLSISSRTPNRFQLSRSTGLVAMTELLPGISSQLPVFATGDVVPFRFTPNMQHFVGSTFMDGIFAPSIMAIGQSLTDPEFDLDYNMCLFSRDEVTSWMLLRGKPWTPYDPVFRQSVHHNIEYVVKKAETMACKNERESAMQPGVVPNTSSMQTVTGLISTATNPLQLAKMGEMYYPWF</sequence>
<name>A0A4Y7RKE6_COPMI</name>
<dbReference type="GO" id="GO:0006355">
    <property type="term" value="P:regulation of DNA-templated transcription"/>
    <property type="evidence" value="ECO:0007669"/>
    <property type="project" value="TreeGrafter"/>
</dbReference>
<accession>A0A4Y7RKE6</accession>
<dbReference type="InterPro" id="IPR003151">
    <property type="entry name" value="PIK-rel_kinase_FAT"/>
</dbReference>
<evidence type="ECO:0000313" key="4">
    <source>
        <dbReference type="EMBL" id="TEB09323.1"/>
    </source>
</evidence>
<dbReference type="GO" id="GO:0006281">
    <property type="term" value="P:DNA repair"/>
    <property type="evidence" value="ECO:0007669"/>
    <property type="project" value="TreeGrafter"/>
</dbReference>
<comment type="caution">
    <text evidence="4">The sequence shown here is derived from an EMBL/GenBank/DDBJ whole genome shotgun (WGS) entry which is preliminary data.</text>
</comment>
<gene>
    <name evidence="4" type="ORF">FA13DRAFT_1806650</name>
</gene>
<dbReference type="EMBL" id="QPFP01000509">
    <property type="protein sequence ID" value="TEB09323.1"/>
    <property type="molecule type" value="Genomic_DNA"/>
</dbReference>
<evidence type="ECO:0000256" key="1">
    <source>
        <dbReference type="SAM" id="MobiDB-lite"/>
    </source>
</evidence>
<dbReference type="InterPro" id="IPR000403">
    <property type="entry name" value="PI3/4_kinase_cat_dom"/>
</dbReference>
<evidence type="ECO:0000259" key="2">
    <source>
        <dbReference type="PROSITE" id="PS50290"/>
    </source>
</evidence>
<dbReference type="InterPro" id="IPR014009">
    <property type="entry name" value="PIK_FAT"/>
</dbReference>
<protein>
    <submittedName>
        <fullName evidence="4">Uncharacterized protein</fullName>
    </submittedName>
</protein>
<dbReference type="InterPro" id="IPR050517">
    <property type="entry name" value="DDR_Repair_Kinase"/>
</dbReference>
<feature type="domain" description="FAT" evidence="3">
    <location>
        <begin position="1"/>
        <end position="341"/>
    </location>
</feature>